<comment type="caution">
    <text evidence="1">The sequence shown here is derived from an EMBL/GenBank/DDBJ whole genome shotgun (WGS) entry which is preliminary data.</text>
</comment>
<sequence>MATVEFEGIFDQMRLTSRLPDEITSEAYLNVDSRVATTAVLNDSQIVELYSTGDDSESEDADADNQNIEIPSSSEALVMSDQLRSFVDDFCHHKRTLRSRTMETSSKNLFLLKRQLSINSTVFRSPFLNFKFNVYQPFETYLVCQPSLSVGHIVVLRWCAPLKQQGFNDFPITKGRNSSVPFALQQNNMVNICFAFSPSSFPHPTD</sequence>
<reference evidence="1 2" key="1">
    <citation type="submission" date="2015-01" db="EMBL/GenBank/DDBJ databases">
        <title>Evolution of Trichinella species and genotypes.</title>
        <authorList>
            <person name="Korhonen P.K."/>
            <person name="Edoardo P."/>
            <person name="Giuseppe L.R."/>
            <person name="Gasser R.B."/>
        </authorList>
    </citation>
    <scope>NUCLEOTIDE SEQUENCE [LARGE SCALE GENOMIC DNA]</scope>
    <source>
        <strain evidence="1">ISS1029</strain>
    </source>
</reference>
<accession>A0A0V1I0F0</accession>
<gene>
    <name evidence="1" type="ORF">T11_1145</name>
</gene>
<dbReference type="Proteomes" id="UP000055024">
    <property type="component" value="Unassembled WGS sequence"/>
</dbReference>
<name>A0A0V1I0F0_9BILA</name>
<keyword evidence="2" id="KW-1185">Reference proteome</keyword>
<protein>
    <submittedName>
        <fullName evidence="1">Uncharacterized protein</fullName>
    </submittedName>
</protein>
<dbReference type="AlphaFoldDB" id="A0A0V1I0F0"/>
<proteinExistence type="predicted"/>
<organism evidence="1 2">
    <name type="scientific">Trichinella zimbabwensis</name>
    <dbReference type="NCBI Taxonomy" id="268475"/>
    <lineage>
        <taxon>Eukaryota</taxon>
        <taxon>Metazoa</taxon>
        <taxon>Ecdysozoa</taxon>
        <taxon>Nematoda</taxon>
        <taxon>Enoplea</taxon>
        <taxon>Dorylaimia</taxon>
        <taxon>Trichinellida</taxon>
        <taxon>Trichinellidae</taxon>
        <taxon>Trichinella</taxon>
    </lineage>
</organism>
<evidence type="ECO:0000313" key="2">
    <source>
        <dbReference type="Proteomes" id="UP000055024"/>
    </source>
</evidence>
<evidence type="ECO:0000313" key="1">
    <source>
        <dbReference type="EMBL" id="KRZ15911.1"/>
    </source>
</evidence>
<dbReference type="EMBL" id="JYDP01000014">
    <property type="protein sequence ID" value="KRZ15911.1"/>
    <property type="molecule type" value="Genomic_DNA"/>
</dbReference>